<protein>
    <submittedName>
        <fullName evidence="2">Uncharacterized protein</fullName>
    </submittedName>
</protein>
<sequence>MTPDEVRALQGLVESLVVVAFFSGMFGAFAYSLLCRVIAWLFAEPVGRRFREYRKACEASFARGAGWDR</sequence>
<gene>
    <name evidence="2" type="ORF">CT19425_90300</name>
</gene>
<proteinExistence type="predicted"/>
<name>A0A375IEH4_9BURK</name>
<keyword evidence="1" id="KW-0472">Membrane</keyword>
<feature type="transmembrane region" description="Helical" evidence="1">
    <location>
        <begin position="20"/>
        <end position="43"/>
    </location>
</feature>
<reference evidence="2 3" key="1">
    <citation type="submission" date="2018-01" db="EMBL/GenBank/DDBJ databases">
        <authorList>
            <person name="Gaut B.S."/>
            <person name="Morton B.R."/>
            <person name="Clegg M.T."/>
            <person name="Duvall M.R."/>
        </authorList>
    </citation>
    <scope>NUCLEOTIDE SEQUENCE [LARGE SCALE GENOMIC DNA]</scope>
    <source>
        <strain evidence="2">Cupriavidus taiwanensis LMG 19425</strain>
    </source>
</reference>
<accession>A0A375IEH4</accession>
<dbReference type="AlphaFoldDB" id="A0A375IEH4"/>
<keyword evidence="1" id="KW-0812">Transmembrane</keyword>
<dbReference type="EMBL" id="LT991976">
    <property type="protein sequence ID" value="SPK73196.1"/>
    <property type="molecule type" value="Genomic_DNA"/>
</dbReference>
<evidence type="ECO:0000256" key="1">
    <source>
        <dbReference type="SAM" id="Phobius"/>
    </source>
</evidence>
<evidence type="ECO:0000313" key="2">
    <source>
        <dbReference type="EMBL" id="SPK73196.1"/>
    </source>
</evidence>
<evidence type="ECO:0000313" key="3">
    <source>
        <dbReference type="Proteomes" id="UP000255505"/>
    </source>
</evidence>
<keyword evidence="1" id="KW-1133">Transmembrane helix</keyword>
<dbReference type="Proteomes" id="UP000255505">
    <property type="component" value="Chromosome I"/>
</dbReference>
<organism evidence="2 3">
    <name type="scientific">Cupriavidus taiwanensis</name>
    <dbReference type="NCBI Taxonomy" id="164546"/>
    <lineage>
        <taxon>Bacteria</taxon>
        <taxon>Pseudomonadati</taxon>
        <taxon>Pseudomonadota</taxon>
        <taxon>Betaproteobacteria</taxon>
        <taxon>Burkholderiales</taxon>
        <taxon>Burkholderiaceae</taxon>
        <taxon>Cupriavidus</taxon>
    </lineage>
</organism>